<sequence>MQNLSRVSVFELTGLNFTSEYKYFLFSLTLLCYPFILMVNITVIYVIVINKHLYEPMYIFLCNLCMNALYGTLGFYPKFLYDLLSDHHVISYLGCLVQVFVIYSSTLCEFSTLTVMAVDRYLAICRPLEYHRIMTNNMVIMCMVFSWLSPFMCMLVLVLLSSSLTLCGSYIDKLYCENWSIVKLSCYSTMLNNVVGYIIIVVYLIHSLFIMCSYIKLIDTSIRSKEERSKFMQTCLPHLLSLLNVTVALLFDVMFTRYGTTRNFSQDLRNFLAIEFLVIPPILNPLIYGLKLKKIRNQLMRFYHRNIIRDIGNMPRPM</sequence>
<evidence type="ECO:0000313" key="16">
    <source>
        <dbReference type="EMBL" id="KAL2096404.1"/>
    </source>
</evidence>
<dbReference type="InterPro" id="IPR000276">
    <property type="entry name" value="GPCR_Rhodpsn"/>
</dbReference>
<keyword evidence="4 13" id="KW-0812">Transmembrane</keyword>
<dbReference type="PANTHER" id="PTHR26451:SF871">
    <property type="entry name" value="ODORANT RECEPTOR-RELATED"/>
    <property type="match status" value="1"/>
</dbReference>
<dbReference type="Pfam" id="PF13853">
    <property type="entry name" value="7tm_4"/>
    <property type="match status" value="1"/>
</dbReference>
<evidence type="ECO:0000256" key="8">
    <source>
        <dbReference type="ARBA" id="ARBA00023136"/>
    </source>
</evidence>
<feature type="domain" description="G-protein coupled receptors family 1 profile" evidence="15">
    <location>
        <begin position="39"/>
        <end position="288"/>
    </location>
</feature>
<keyword evidence="17" id="KW-1185">Reference proteome</keyword>
<proteinExistence type="inferred from homology"/>
<keyword evidence="8 14" id="KW-0472">Membrane</keyword>
<protein>
    <recommendedName>
        <fullName evidence="14">Olfactory receptor</fullName>
    </recommendedName>
</protein>
<keyword evidence="6 14" id="KW-1133">Transmembrane helix</keyword>
<dbReference type="PANTHER" id="PTHR26451">
    <property type="entry name" value="G_PROTEIN_RECEP_F1_2 DOMAIN-CONTAINING PROTEIN"/>
    <property type="match status" value="1"/>
</dbReference>
<dbReference type="Proteomes" id="UP001591681">
    <property type="component" value="Unassembled WGS sequence"/>
</dbReference>
<reference evidence="16 17" key="1">
    <citation type="submission" date="2024-09" db="EMBL/GenBank/DDBJ databases">
        <title>A chromosome-level genome assembly of Gray's grenadier anchovy, Coilia grayii.</title>
        <authorList>
            <person name="Fu Z."/>
        </authorList>
    </citation>
    <scope>NUCLEOTIDE SEQUENCE [LARGE SCALE GENOMIC DNA]</scope>
    <source>
        <strain evidence="16">G4</strain>
        <tissue evidence="16">Muscle</tissue>
    </source>
</reference>
<dbReference type="InterPro" id="IPR000725">
    <property type="entry name" value="Olfact_rcpt"/>
</dbReference>
<dbReference type="InterPro" id="IPR052921">
    <property type="entry name" value="GPCR1_Superfamily_Member"/>
</dbReference>
<accession>A0ABD1KB56</accession>
<evidence type="ECO:0000256" key="1">
    <source>
        <dbReference type="ARBA" id="ARBA00004651"/>
    </source>
</evidence>
<keyword evidence="10 13" id="KW-0675">Receptor</keyword>
<dbReference type="Gene3D" id="1.20.1070.10">
    <property type="entry name" value="Rhodopsin 7-helix transmembrane proteins"/>
    <property type="match status" value="1"/>
</dbReference>
<feature type="transmembrane region" description="Helical" evidence="14">
    <location>
        <begin position="58"/>
        <end position="77"/>
    </location>
</feature>
<feature type="transmembrane region" description="Helical" evidence="14">
    <location>
        <begin position="23"/>
        <end position="46"/>
    </location>
</feature>
<comment type="similarity">
    <text evidence="13">Belongs to the G-protein coupled receptor 1 family.</text>
</comment>
<dbReference type="GO" id="GO:0004930">
    <property type="term" value="F:G protein-coupled receptor activity"/>
    <property type="evidence" value="ECO:0007669"/>
    <property type="project" value="UniProtKB-KW"/>
</dbReference>
<dbReference type="PRINTS" id="PR00245">
    <property type="entry name" value="OLFACTORYR"/>
</dbReference>
<evidence type="ECO:0000256" key="10">
    <source>
        <dbReference type="ARBA" id="ARBA00023170"/>
    </source>
</evidence>
<gene>
    <name evidence="16" type="ORF">ACEWY4_008552</name>
</gene>
<feature type="transmembrane region" description="Helical" evidence="14">
    <location>
        <begin position="139"/>
        <end position="160"/>
    </location>
</feature>
<feature type="transmembrane region" description="Helical" evidence="14">
    <location>
        <begin position="271"/>
        <end position="290"/>
    </location>
</feature>
<evidence type="ECO:0000256" key="14">
    <source>
        <dbReference type="RuleBase" id="RU363047"/>
    </source>
</evidence>
<keyword evidence="3 14" id="KW-0716">Sensory transduction</keyword>
<evidence type="ECO:0000256" key="5">
    <source>
        <dbReference type="ARBA" id="ARBA00022725"/>
    </source>
</evidence>
<dbReference type="GO" id="GO:0005886">
    <property type="term" value="C:plasma membrane"/>
    <property type="evidence" value="ECO:0007669"/>
    <property type="project" value="UniProtKB-SubCell"/>
</dbReference>
<dbReference type="FunFam" id="1.20.1070.10:FF:000024">
    <property type="entry name" value="Olfactory receptor"/>
    <property type="match status" value="1"/>
</dbReference>
<evidence type="ECO:0000256" key="2">
    <source>
        <dbReference type="ARBA" id="ARBA00022475"/>
    </source>
</evidence>
<evidence type="ECO:0000256" key="3">
    <source>
        <dbReference type="ARBA" id="ARBA00022606"/>
    </source>
</evidence>
<dbReference type="AlphaFoldDB" id="A0ABD1KB56"/>
<dbReference type="PROSITE" id="PS50262">
    <property type="entry name" value="G_PROTEIN_RECEP_F1_2"/>
    <property type="match status" value="1"/>
</dbReference>
<evidence type="ECO:0000256" key="12">
    <source>
        <dbReference type="ARBA" id="ARBA00023224"/>
    </source>
</evidence>
<comment type="subcellular location">
    <subcellularLocation>
        <location evidence="1 14">Cell membrane</location>
        <topology evidence="1 14">Multi-pass membrane protein</topology>
    </subcellularLocation>
</comment>
<evidence type="ECO:0000256" key="6">
    <source>
        <dbReference type="ARBA" id="ARBA00022989"/>
    </source>
</evidence>
<feature type="transmembrane region" description="Helical" evidence="14">
    <location>
        <begin position="239"/>
        <end position="259"/>
    </location>
</feature>
<organism evidence="16 17">
    <name type="scientific">Coilia grayii</name>
    <name type="common">Gray's grenadier anchovy</name>
    <dbReference type="NCBI Taxonomy" id="363190"/>
    <lineage>
        <taxon>Eukaryota</taxon>
        <taxon>Metazoa</taxon>
        <taxon>Chordata</taxon>
        <taxon>Craniata</taxon>
        <taxon>Vertebrata</taxon>
        <taxon>Euteleostomi</taxon>
        <taxon>Actinopterygii</taxon>
        <taxon>Neopterygii</taxon>
        <taxon>Teleostei</taxon>
        <taxon>Clupei</taxon>
        <taxon>Clupeiformes</taxon>
        <taxon>Clupeoidei</taxon>
        <taxon>Engraulidae</taxon>
        <taxon>Coilinae</taxon>
        <taxon>Coilia</taxon>
    </lineage>
</organism>
<dbReference type="EMBL" id="JBHFQA010000007">
    <property type="protein sequence ID" value="KAL2096404.1"/>
    <property type="molecule type" value="Genomic_DNA"/>
</dbReference>
<feature type="transmembrane region" description="Helical" evidence="14">
    <location>
        <begin position="89"/>
        <end position="118"/>
    </location>
</feature>
<name>A0ABD1KB56_9TELE</name>
<comment type="caution">
    <text evidence="16">The sequence shown here is derived from an EMBL/GenBank/DDBJ whole genome shotgun (WGS) entry which is preliminary data.</text>
</comment>
<dbReference type="PRINTS" id="PR00237">
    <property type="entry name" value="GPCRRHODOPSN"/>
</dbReference>
<dbReference type="PROSITE" id="PS00237">
    <property type="entry name" value="G_PROTEIN_RECEP_F1_1"/>
    <property type="match status" value="1"/>
</dbReference>
<evidence type="ECO:0000256" key="9">
    <source>
        <dbReference type="ARBA" id="ARBA00023157"/>
    </source>
</evidence>
<evidence type="ECO:0000256" key="11">
    <source>
        <dbReference type="ARBA" id="ARBA00023180"/>
    </source>
</evidence>
<evidence type="ECO:0000256" key="7">
    <source>
        <dbReference type="ARBA" id="ARBA00023040"/>
    </source>
</evidence>
<feature type="transmembrane region" description="Helical" evidence="14">
    <location>
        <begin position="194"/>
        <end position="218"/>
    </location>
</feature>
<evidence type="ECO:0000256" key="13">
    <source>
        <dbReference type="RuleBase" id="RU000688"/>
    </source>
</evidence>
<keyword evidence="5 14" id="KW-0552">Olfaction</keyword>
<evidence type="ECO:0000256" key="4">
    <source>
        <dbReference type="ARBA" id="ARBA00022692"/>
    </source>
</evidence>
<dbReference type="SUPFAM" id="SSF81321">
    <property type="entry name" value="Family A G protein-coupled receptor-like"/>
    <property type="match status" value="1"/>
</dbReference>
<evidence type="ECO:0000313" key="17">
    <source>
        <dbReference type="Proteomes" id="UP001591681"/>
    </source>
</evidence>
<keyword evidence="2 14" id="KW-1003">Cell membrane</keyword>
<keyword evidence="11" id="KW-0325">Glycoprotein</keyword>
<keyword evidence="12 13" id="KW-0807">Transducer</keyword>
<dbReference type="GO" id="GO:0007608">
    <property type="term" value="P:sensory perception of smell"/>
    <property type="evidence" value="ECO:0007669"/>
    <property type="project" value="UniProtKB-KW"/>
</dbReference>
<keyword evidence="9" id="KW-1015">Disulfide bond</keyword>
<dbReference type="InterPro" id="IPR017452">
    <property type="entry name" value="GPCR_Rhodpsn_7TM"/>
</dbReference>
<keyword evidence="7 13" id="KW-0297">G-protein coupled receptor</keyword>
<evidence type="ECO:0000259" key="15">
    <source>
        <dbReference type="PROSITE" id="PS50262"/>
    </source>
</evidence>